<sequence length="254" mass="28392">MKKKYQGSIRAKKQQLQALRSEFEVWRVSYRLFFTSDGNSQQDDDPDDKSEDVTIFEKILRTMTPKFNFVVCSIEESHDIDMLSIDELQSSLLIHEQKINQQEKEELALKASIENHLTSDNRTGGRGSGRGNGRGRGRGKGRGRDNNNYGNQQQGQHQKINAKEEEEDKVATTQSHQTSPKLNVIDATGEKSDLIGFTNSDYAGDLNDRKSTSGYVFMMGSEAISWSLRKQSIVTLSSTEAEFIAATACAGQAI</sequence>
<feature type="compositionally biased region" description="Polar residues" evidence="1">
    <location>
        <begin position="171"/>
        <end position="181"/>
    </location>
</feature>
<dbReference type="PANTHER" id="PTHR11439">
    <property type="entry name" value="GAG-POL-RELATED RETROTRANSPOSON"/>
    <property type="match status" value="1"/>
</dbReference>
<dbReference type="EMBL" id="JAAGAX010000008">
    <property type="protein sequence ID" value="KAF2305887.1"/>
    <property type="molecule type" value="Genomic_DNA"/>
</dbReference>
<dbReference type="AlphaFoldDB" id="A0A6A6LZD2"/>
<evidence type="ECO:0000256" key="1">
    <source>
        <dbReference type="SAM" id="MobiDB-lite"/>
    </source>
</evidence>
<protein>
    <recommendedName>
        <fullName evidence="4">Reverse transcriptase Ty1/copia-type domain-containing protein</fullName>
    </recommendedName>
</protein>
<feature type="region of interest" description="Disordered" evidence="1">
    <location>
        <begin position="114"/>
        <end position="184"/>
    </location>
</feature>
<keyword evidence="3" id="KW-1185">Reference proteome</keyword>
<dbReference type="PANTHER" id="PTHR11439:SF517">
    <property type="entry name" value="CYSTEINE-RICH RLK (RECEPTOR-LIKE PROTEIN KINASE) 8"/>
    <property type="match status" value="1"/>
</dbReference>
<evidence type="ECO:0008006" key="4">
    <source>
        <dbReference type="Google" id="ProtNLM"/>
    </source>
</evidence>
<evidence type="ECO:0000313" key="3">
    <source>
        <dbReference type="Proteomes" id="UP000467840"/>
    </source>
</evidence>
<proteinExistence type="predicted"/>
<dbReference type="CDD" id="cd09272">
    <property type="entry name" value="RNase_HI_RT_Ty1"/>
    <property type="match status" value="1"/>
</dbReference>
<evidence type="ECO:0000313" key="2">
    <source>
        <dbReference type="EMBL" id="KAF2305887.1"/>
    </source>
</evidence>
<feature type="compositionally biased region" description="Low complexity" evidence="1">
    <location>
        <begin position="146"/>
        <end position="156"/>
    </location>
</feature>
<name>A0A6A6LZD2_HEVBR</name>
<comment type="caution">
    <text evidence="2">The sequence shown here is derived from an EMBL/GenBank/DDBJ whole genome shotgun (WGS) entry which is preliminary data.</text>
</comment>
<reference evidence="2 3" key="1">
    <citation type="journal article" date="2020" name="Mol. Plant">
        <title>The Chromosome-Based Rubber Tree Genome Provides New Insights into Spurge Genome Evolution and Rubber Biosynthesis.</title>
        <authorList>
            <person name="Liu J."/>
            <person name="Shi C."/>
            <person name="Shi C.C."/>
            <person name="Li W."/>
            <person name="Zhang Q.J."/>
            <person name="Zhang Y."/>
            <person name="Li K."/>
            <person name="Lu H.F."/>
            <person name="Shi C."/>
            <person name="Zhu S.T."/>
            <person name="Xiao Z.Y."/>
            <person name="Nan H."/>
            <person name="Yue Y."/>
            <person name="Zhu X.G."/>
            <person name="Wu Y."/>
            <person name="Hong X.N."/>
            <person name="Fan G.Y."/>
            <person name="Tong Y."/>
            <person name="Zhang D."/>
            <person name="Mao C.L."/>
            <person name="Liu Y.L."/>
            <person name="Hao S.J."/>
            <person name="Liu W.Q."/>
            <person name="Lv M.Q."/>
            <person name="Zhang H.B."/>
            <person name="Liu Y."/>
            <person name="Hu-Tang G.R."/>
            <person name="Wang J.P."/>
            <person name="Wang J.H."/>
            <person name="Sun Y.H."/>
            <person name="Ni S.B."/>
            <person name="Chen W.B."/>
            <person name="Zhang X.C."/>
            <person name="Jiao Y.N."/>
            <person name="Eichler E.E."/>
            <person name="Li G.H."/>
            <person name="Liu X."/>
            <person name="Gao L.Z."/>
        </authorList>
    </citation>
    <scope>NUCLEOTIDE SEQUENCE [LARGE SCALE GENOMIC DNA]</scope>
    <source>
        <strain evidence="3">cv. GT1</strain>
        <tissue evidence="2">Leaf</tissue>
    </source>
</reference>
<dbReference type="Proteomes" id="UP000467840">
    <property type="component" value="Chromosome 9"/>
</dbReference>
<accession>A0A6A6LZD2</accession>
<gene>
    <name evidence="2" type="ORF">GH714_008665</name>
</gene>
<organism evidence="2 3">
    <name type="scientific">Hevea brasiliensis</name>
    <name type="common">Para rubber tree</name>
    <name type="synonym">Siphonia brasiliensis</name>
    <dbReference type="NCBI Taxonomy" id="3981"/>
    <lineage>
        <taxon>Eukaryota</taxon>
        <taxon>Viridiplantae</taxon>
        <taxon>Streptophyta</taxon>
        <taxon>Embryophyta</taxon>
        <taxon>Tracheophyta</taxon>
        <taxon>Spermatophyta</taxon>
        <taxon>Magnoliopsida</taxon>
        <taxon>eudicotyledons</taxon>
        <taxon>Gunneridae</taxon>
        <taxon>Pentapetalae</taxon>
        <taxon>rosids</taxon>
        <taxon>fabids</taxon>
        <taxon>Malpighiales</taxon>
        <taxon>Euphorbiaceae</taxon>
        <taxon>Crotonoideae</taxon>
        <taxon>Micrandreae</taxon>
        <taxon>Hevea</taxon>
    </lineage>
</organism>